<dbReference type="STRING" id="236234.A0A1J9RAG6"/>
<evidence type="ECO:0000256" key="8">
    <source>
        <dbReference type="SAM" id="SignalP"/>
    </source>
</evidence>
<evidence type="ECO:0000256" key="5">
    <source>
        <dbReference type="ARBA" id="ARBA00022448"/>
    </source>
</evidence>
<evidence type="ECO:0000256" key="3">
    <source>
        <dbReference type="ARBA" id="ARBA00011245"/>
    </source>
</evidence>
<dbReference type="Pfam" id="PF02221">
    <property type="entry name" value="E1_DerP2_DerF2"/>
    <property type="match status" value="1"/>
</dbReference>
<feature type="domain" description="MD-2-related lipid-recognition" evidence="9">
    <location>
        <begin position="45"/>
        <end position="166"/>
    </location>
</feature>
<evidence type="ECO:0000259" key="9">
    <source>
        <dbReference type="SMART" id="SM00737"/>
    </source>
</evidence>
<dbReference type="OrthoDB" id="6409159at2759"/>
<proteinExistence type="inferred from homology"/>
<dbReference type="PANTHER" id="PTHR11306:SF0">
    <property type="entry name" value="PHOSPHATIDYLGLYCEROL_PHOSPHATIDYLINOSITOL TRANSFER PROTEIN"/>
    <property type="match status" value="1"/>
</dbReference>
<reference evidence="10 11" key="1">
    <citation type="submission" date="2016-10" db="EMBL/GenBank/DDBJ databases">
        <title>Proteomics and genomics reveal pathogen-plant mechanisms compatible with a hemibiotrophic lifestyle of Diplodia corticola.</title>
        <authorList>
            <person name="Fernandes I."/>
            <person name="De Jonge R."/>
            <person name="Van De Peer Y."/>
            <person name="Devreese B."/>
            <person name="Alves A."/>
            <person name="Esteves A.C."/>
        </authorList>
    </citation>
    <scope>NUCLEOTIDE SEQUENCE [LARGE SCALE GENOMIC DNA]</scope>
    <source>
        <strain evidence="10 11">CBS 112549</strain>
    </source>
</reference>
<dbReference type="InterPro" id="IPR014756">
    <property type="entry name" value="Ig_E-set"/>
</dbReference>
<keyword evidence="11" id="KW-1185">Reference proteome</keyword>
<keyword evidence="5" id="KW-0813">Transport</keyword>
<comment type="caution">
    <text evidence="10">The sequence shown here is derived from an EMBL/GenBank/DDBJ whole genome shotgun (WGS) entry which is preliminary data.</text>
</comment>
<comment type="function">
    <text evidence="1">Catalyzes the intermembrane transfer of phosphatidylglycerol and phosphatidylinositol.</text>
</comment>
<dbReference type="InterPro" id="IPR039670">
    <property type="entry name" value="NPC2-like"/>
</dbReference>
<evidence type="ECO:0000313" key="10">
    <source>
        <dbReference type="EMBL" id="OJD37536.1"/>
    </source>
</evidence>
<dbReference type="FunFam" id="2.60.40.770:FF:000004">
    <property type="entry name" value="Phosphatidylglycerol/phosphatidylinositol transfer protein"/>
    <property type="match status" value="1"/>
</dbReference>
<dbReference type="GO" id="GO:0032934">
    <property type="term" value="F:sterol binding"/>
    <property type="evidence" value="ECO:0007669"/>
    <property type="project" value="InterPro"/>
</dbReference>
<keyword evidence="6 8" id="KW-0732">Signal</keyword>
<dbReference type="GeneID" id="31018886"/>
<sequence>MKLSTLLLSVASPLVVSASSNVLGSFLGQQEVISQDLKVPGENPLYFCEDPAGNILTIDTADLDPSPPEAGKNLNIKASGTLSEVVEEGAKVRLQVKYGLITLIKQEASLCDYVKEVGLECPLEKGDLELTKDVDLPKEIPPGKYTVLADVSNKDGKKITCLTATVQFHR</sequence>
<organism evidence="10 11">
    <name type="scientific">Diplodia corticola</name>
    <dbReference type="NCBI Taxonomy" id="236234"/>
    <lineage>
        <taxon>Eukaryota</taxon>
        <taxon>Fungi</taxon>
        <taxon>Dikarya</taxon>
        <taxon>Ascomycota</taxon>
        <taxon>Pezizomycotina</taxon>
        <taxon>Dothideomycetes</taxon>
        <taxon>Dothideomycetes incertae sedis</taxon>
        <taxon>Botryosphaeriales</taxon>
        <taxon>Botryosphaeriaceae</taxon>
        <taxon>Diplodia</taxon>
    </lineage>
</organism>
<feature type="signal peptide" evidence="8">
    <location>
        <begin position="1"/>
        <end position="18"/>
    </location>
</feature>
<keyword evidence="7" id="KW-0445">Lipid transport</keyword>
<gene>
    <name evidence="10" type="ORF">BKCO1_7000176</name>
</gene>
<evidence type="ECO:0000256" key="1">
    <source>
        <dbReference type="ARBA" id="ARBA00002053"/>
    </source>
</evidence>
<dbReference type="AlphaFoldDB" id="A0A1J9RAG6"/>
<dbReference type="InterPro" id="IPR003172">
    <property type="entry name" value="ML_dom"/>
</dbReference>
<feature type="chain" id="PRO_5012159330" description="Phosphatidylglycerol/phosphatidylinositol transfer protein" evidence="8">
    <location>
        <begin position="19"/>
        <end position="170"/>
    </location>
</feature>
<dbReference type="Proteomes" id="UP000183809">
    <property type="component" value="Unassembled WGS sequence"/>
</dbReference>
<evidence type="ECO:0000256" key="7">
    <source>
        <dbReference type="ARBA" id="ARBA00023055"/>
    </source>
</evidence>
<dbReference type="CDD" id="cd00917">
    <property type="entry name" value="PG-PI_TP"/>
    <property type="match status" value="1"/>
</dbReference>
<evidence type="ECO:0000313" key="11">
    <source>
        <dbReference type="Proteomes" id="UP000183809"/>
    </source>
</evidence>
<dbReference type="PANTHER" id="PTHR11306">
    <property type="entry name" value="NIEMANN PICK TYPE C2 PROTEIN NPC2-RELATED"/>
    <property type="match status" value="1"/>
</dbReference>
<protein>
    <recommendedName>
        <fullName evidence="4">Phosphatidylglycerol/phosphatidylinositol transfer protein</fullName>
    </recommendedName>
</protein>
<name>A0A1J9RAG6_9PEZI</name>
<dbReference type="Gene3D" id="2.60.40.770">
    <property type="match status" value="1"/>
</dbReference>
<evidence type="ECO:0000256" key="4">
    <source>
        <dbReference type="ARBA" id="ARBA00016056"/>
    </source>
</evidence>
<dbReference type="InterPro" id="IPR033917">
    <property type="entry name" value="ML_PG-PI_TP"/>
</dbReference>
<comment type="subunit">
    <text evidence="3">Monomer.</text>
</comment>
<evidence type="ECO:0000256" key="2">
    <source>
        <dbReference type="ARBA" id="ARBA00006370"/>
    </source>
</evidence>
<evidence type="ECO:0000256" key="6">
    <source>
        <dbReference type="ARBA" id="ARBA00022729"/>
    </source>
</evidence>
<comment type="similarity">
    <text evidence="2">Belongs to the NPC2 family.</text>
</comment>
<accession>A0A1J9RAG6</accession>
<dbReference type="SMART" id="SM00737">
    <property type="entry name" value="ML"/>
    <property type="match status" value="1"/>
</dbReference>
<dbReference type="RefSeq" id="XP_020133675.1">
    <property type="nucleotide sequence ID" value="XM_020278625.1"/>
</dbReference>
<dbReference type="SUPFAM" id="SSF81296">
    <property type="entry name" value="E set domains"/>
    <property type="match status" value="1"/>
</dbReference>
<dbReference type="EMBL" id="MNUE01000007">
    <property type="protein sequence ID" value="OJD37536.1"/>
    <property type="molecule type" value="Genomic_DNA"/>
</dbReference>
<dbReference type="GO" id="GO:0032366">
    <property type="term" value="P:intracellular sterol transport"/>
    <property type="evidence" value="ECO:0007669"/>
    <property type="project" value="InterPro"/>
</dbReference>